<feature type="binding site" evidence="1">
    <location>
        <position position="35"/>
    </location>
    <ligand>
        <name>Mg(2+)</name>
        <dbReference type="ChEBI" id="CHEBI:18420"/>
        <label>4</label>
    </ligand>
</feature>
<keyword evidence="1" id="KW-0479">Metal-binding</keyword>
<feature type="binding site" evidence="1">
    <location>
        <begin position="128"/>
        <end position="129"/>
    </location>
    <ligand>
        <name>ATP</name>
        <dbReference type="ChEBI" id="CHEBI:30616"/>
    </ligand>
</feature>
<feature type="binding site" evidence="1">
    <location>
        <position position="50"/>
    </location>
    <ligand>
        <name>Mg(2+)</name>
        <dbReference type="ChEBI" id="CHEBI:18420"/>
        <label>1</label>
    </ligand>
</feature>
<reference evidence="3 4" key="1">
    <citation type="journal article" date="2007" name="PLoS Genet.">
        <title>Patterns and implications of gene gain and loss in the evolution of Prochlorococcus.</title>
        <authorList>
            <person name="Kettler G.C."/>
            <person name="Martiny A.C."/>
            <person name="Huang K."/>
            <person name="Zucker J."/>
            <person name="Coleman M.L."/>
            <person name="Rodrigue S."/>
            <person name="Chen F."/>
            <person name="Lapidus A."/>
            <person name="Ferriera S."/>
            <person name="Johnson J."/>
            <person name="Steglich C."/>
            <person name="Church G.M."/>
            <person name="Richardson P."/>
            <person name="Chisholm S.W."/>
        </authorList>
    </citation>
    <scope>NUCLEOTIDE SEQUENCE [LARGE SCALE GENOMIC DNA]</scope>
    <source>
        <strain evidence="4">MIT 9211</strain>
    </source>
</reference>
<feature type="binding site" evidence="1">
    <location>
        <position position="153"/>
    </location>
    <ligand>
        <name>ATP</name>
        <dbReference type="ChEBI" id="CHEBI:30616"/>
    </ligand>
</feature>
<feature type="binding site" evidence="1">
    <location>
        <position position="278"/>
    </location>
    <ligand>
        <name>substrate</name>
    </ligand>
</feature>
<dbReference type="EC" id="2.7.4.16" evidence="1"/>
<feature type="domain" description="PurM-like N-terminal" evidence="2">
    <location>
        <begin position="35"/>
        <end position="144"/>
    </location>
</feature>
<evidence type="ECO:0000259" key="2">
    <source>
        <dbReference type="Pfam" id="PF00586"/>
    </source>
</evidence>
<dbReference type="eggNOG" id="COG0611">
    <property type="taxonomic scope" value="Bacteria"/>
</dbReference>
<feature type="binding site" evidence="1">
    <location>
        <position position="51"/>
    </location>
    <ligand>
        <name>Mg(2+)</name>
        <dbReference type="ChEBI" id="CHEBI:18420"/>
        <label>1</label>
    </ligand>
</feature>
<dbReference type="NCBIfam" id="TIGR01379">
    <property type="entry name" value="thiL"/>
    <property type="match status" value="1"/>
</dbReference>
<comment type="catalytic activity">
    <reaction evidence="1">
        <text>thiamine phosphate + ATP = thiamine diphosphate + ADP</text>
        <dbReference type="Rhea" id="RHEA:15913"/>
        <dbReference type="ChEBI" id="CHEBI:30616"/>
        <dbReference type="ChEBI" id="CHEBI:37575"/>
        <dbReference type="ChEBI" id="CHEBI:58937"/>
        <dbReference type="ChEBI" id="CHEBI:456216"/>
        <dbReference type="EC" id="2.7.4.16"/>
    </reaction>
</comment>
<organism evidence="3 4">
    <name type="scientific">Prochlorococcus marinus (strain MIT 9211)</name>
    <dbReference type="NCBI Taxonomy" id="93059"/>
    <lineage>
        <taxon>Bacteria</taxon>
        <taxon>Bacillati</taxon>
        <taxon>Cyanobacteriota</taxon>
        <taxon>Cyanophyceae</taxon>
        <taxon>Synechococcales</taxon>
        <taxon>Prochlorococcaceae</taxon>
        <taxon>Prochlorococcus</taxon>
    </lineage>
</organism>
<dbReference type="Gene3D" id="3.30.1330.10">
    <property type="entry name" value="PurM-like, N-terminal domain"/>
    <property type="match status" value="1"/>
</dbReference>
<keyword evidence="1 3" id="KW-0808">Transferase</keyword>
<dbReference type="SUPFAM" id="SSF55326">
    <property type="entry name" value="PurM N-terminal domain-like"/>
    <property type="match status" value="1"/>
</dbReference>
<keyword evidence="1" id="KW-0460">Magnesium</keyword>
<evidence type="ECO:0000256" key="1">
    <source>
        <dbReference type="HAMAP-Rule" id="MF_02128"/>
    </source>
</evidence>
<feature type="binding site" evidence="1">
    <location>
        <position position="129"/>
    </location>
    <ligand>
        <name>Mg(2+)</name>
        <dbReference type="ChEBI" id="CHEBI:18420"/>
        <label>1</label>
    </ligand>
</feature>
<dbReference type="PANTHER" id="PTHR30270:SF0">
    <property type="entry name" value="THIAMINE-MONOPHOSPHATE KINASE"/>
    <property type="match status" value="1"/>
</dbReference>
<dbReference type="GO" id="GO:0009030">
    <property type="term" value="F:thiamine-phosphate kinase activity"/>
    <property type="evidence" value="ECO:0007669"/>
    <property type="project" value="UniProtKB-UniRule"/>
</dbReference>
<dbReference type="PIRSF" id="PIRSF005303">
    <property type="entry name" value="Thiam_monoph_kin"/>
    <property type="match status" value="1"/>
</dbReference>
<name>A9B9I0_PROM4</name>
<dbReference type="InterPro" id="IPR006283">
    <property type="entry name" value="ThiL-like"/>
</dbReference>
<feature type="binding site" evidence="1">
    <location>
        <position position="80"/>
    </location>
    <ligand>
        <name>Mg(2+)</name>
        <dbReference type="ChEBI" id="CHEBI:18420"/>
        <label>2</label>
    </ligand>
</feature>
<sequence length="336" mass="37071">MPESSGSSETLLEIGEREILNRLKKYMDDGQIDNDTALIKNCKKDLIINTDLMVEKVHFSSRTMTPEDIGWKAITSNFSDLASSGLDKVLSVTIGLIAPPSTSWSWVNRLYKGMTNALEVYGGKLIGGDISKGNEKVISITAIGSQGPLDLHRSHAIPGDCLVTSGPHGLSRLGLALLLEDKVLETKHVSDELKAIAIESHQHPSAPIKALKSLINCKPTKIPWRAAGTDSSDGLLEAIKSICISSNCKAIIRTNNLPTHKDWPKGNHWDKWCLNGGEDYELVISLPLEWANEWIKIMPLSKIIGDVKQGSPEILWENGKEIDSKNYLDFEHFQNK</sequence>
<evidence type="ECO:0000313" key="3">
    <source>
        <dbReference type="EMBL" id="ABX07955.1"/>
    </source>
</evidence>
<dbReference type="GO" id="GO:0009229">
    <property type="term" value="P:thiamine diphosphate biosynthetic process"/>
    <property type="evidence" value="ECO:0007669"/>
    <property type="project" value="UniProtKB-UniRule"/>
</dbReference>
<dbReference type="GO" id="GO:0009228">
    <property type="term" value="P:thiamine biosynthetic process"/>
    <property type="evidence" value="ECO:0007669"/>
    <property type="project" value="UniProtKB-KW"/>
</dbReference>
<keyword evidence="4" id="KW-1185">Reference proteome</keyword>
<gene>
    <name evidence="1 3" type="primary">thiL</name>
    <name evidence="3" type="ordered locus">P9211_00241</name>
</gene>
<dbReference type="HOGENOM" id="CLU_046964_3_0_3"/>
<dbReference type="HAMAP" id="MF_02128">
    <property type="entry name" value="TMP_kinase"/>
    <property type="match status" value="1"/>
</dbReference>
<dbReference type="GO" id="GO:0005524">
    <property type="term" value="F:ATP binding"/>
    <property type="evidence" value="ECO:0007669"/>
    <property type="project" value="UniProtKB-UniRule"/>
</dbReference>
<feature type="binding site" evidence="1">
    <location>
        <position position="80"/>
    </location>
    <ligand>
        <name>Mg(2+)</name>
        <dbReference type="ChEBI" id="CHEBI:18420"/>
        <label>3</label>
    </ligand>
</feature>
<comment type="pathway">
    <text evidence="1">Cofactor biosynthesis; thiamine diphosphate biosynthesis; thiamine diphosphate from thiamine phosphate: step 1/1.</text>
</comment>
<dbReference type="RefSeq" id="WP_012194580.1">
    <property type="nucleotide sequence ID" value="NC_009976.1"/>
</dbReference>
<comment type="function">
    <text evidence="1">Catalyzes the ATP-dependent phosphorylation of thiamine-monophosphate (TMP) to form thiamine-pyrophosphate (TPP), the active form of vitamin B1.</text>
</comment>
<dbReference type="OrthoDB" id="9802811at2"/>
<dbReference type="KEGG" id="pmj:P9211_00241"/>
<keyword evidence="1" id="KW-0067">ATP-binding</keyword>
<feature type="binding site" evidence="1">
    <location>
        <position position="58"/>
    </location>
    <ligand>
        <name>substrate</name>
    </ligand>
</feature>
<dbReference type="CDD" id="cd02194">
    <property type="entry name" value="ThiL"/>
    <property type="match status" value="1"/>
</dbReference>
<feature type="binding site" evidence="1">
    <location>
        <position position="80"/>
    </location>
    <ligand>
        <name>Mg(2+)</name>
        <dbReference type="ChEBI" id="CHEBI:18420"/>
        <label>4</label>
    </ligand>
</feature>
<feature type="binding site" evidence="1">
    <location>
        <position position="111"/>
    </location>
    <ligand>
        <name>ATP</name>
        <dbReference type="ChEBI" id="CHEBI:30616"/>
    </ligand>
</feature>
<feature type="binding site" evidence="1">
    <location>
        <position position="233"/>
    </location>
    <ligand>
        <name>Mg(2+)</name>
        <dbReference type="ChEBI" id="CHEBI:18420"/>
        <label>5</label>
    </ligand>
</feature>
<dbReference type="UniPathway" id="UPA00060">
    <property type="reaction ID" value="UER00142"/>
</dbReference>
<feature type="binding site" evidence="1">
    <location>
        <position position="232"/>
    </location>
    <ligand>
        <name>ATP</name>
        <dbReference type="ChEBI" id="CHEBI:30616"/>
    </ligand>
</feature>
<dbReference type="SUPFAM" id="SSF56042">
    <property type="entry name" value="PurM C-terminal domain-like"/>
    <property type="match status" value="1"/>
</dbReference>
<dbReference type="Proteomes" id="UP000000788">
    <property type="component" value="Chromosome"/>
</dbReference>
<evidence type="ECO:0000313" key="4">
    <source>
        <dbReference type="Proteomes" id="UP000000788"/>
    </source>
</evidence>
<keyword evidence="1 3" id="KW-0418">Kinase</keyword>
<feature type="binding site" evidence="1">
    <location>
        <position position="230"/>
    </location>
    <ligand>
        <name>Mg(2+)</name>
        <dbReference type="ChEBI" id="CHEBI:18420"/>
        <label>3</label>
    </ligand>
</feature>
<dbReference type="AlphaFoldDB" id="A9B9I0"/>
<keyword evidence="1" id="KW-0784">Thiamine biosynthesis</keyword>
<dbReference type="GO" id="GO:0000287">
    <property type="term" value="F:magnesium ion binding"/>
    <property type="evidence" value="ECO:0007669"/>
    <property type="project" value="UniProtKB-UniRule"/>
</dbReference>
<dbReference type="Gene3D" id="3.90.650.10">
    <property type="entry name" value="PurM-like C-terminal domain"/>
    <property type="match status" value="1"/>
</dbReference>
<dbReference type="InterPro" id="IPR016188">
    <property type="entry name" value="PurM-like_N"/>
</dbReference>
<dbReference type="PANTHER" id="PTHR30270">
    <property type="entry name" value="THIAMINE-MONOPHOSPHATE KINASE"/>
    <property type="match status" value="1"/>
</dbReference>
<comment type="caution">
    <text evidence="1">Lacks conserved residue(s) required for the propagation of feature annotation.</text>
</comment>
<comment type="similarity">
    <text evidence="1">Belongs to the thiamine-monophosphate kinase family.</text>
</comment>
<feature type="binding site" evidence="1">
    <location>
        <position position="330"/>
    </location>
    <ligand>
        <name>substrate</name>
    </ligand>
</feature>
<dbReference type="STRING" id="93059.P9211_00241"/>
<dbReference type="InterPro" id="IPR036676">
    <property type="entry name" value="PurM-like_C_sf"/>
</dbReference>
<protein>
    <recommendedName>
        <fullName evidence="1">Thiamine-monophosphate kinase</fullName>
        <shortName evidence="1">TMP kinase</shortName>
        <shortName evidence="1">Thiamine-phosphate kinase</shortName>
        <ecNumber evidence="1">2.7.4.16</ecNumber>
    </recommendedName>
</protein>
<keyword evidence="1" id="KW-0547">Nucleotide-binding</keyword>
<dbReference type="EMBL" id="CP000878">
    <property type="protein sequence ID" value="ABX07955.1"/>
    <property type="molecule type" value="Genomic_DNA"/>
</dbReference>
<feature type="binding site" evidence="1">
    <location>
        <position position="51"/>
    </location>
    <ligand>
        <name>Mg(2+)</name>
        <dbReference type="ChEBI" id="CHEBI:18420"/>
        <label>2</label>
    </ligand>
</feature>
<proteinExistence type="inferred from homology"/>
<feature type="binding site" evidence="1">
    <location>
        <position position="35"/>
    </location>
    <ligand>
        <name>Mg(2+)</name>
        <dbReference type="ChEBI" id="CHEBI:18420"/>
        <label>3</label>
    </ligand>
</feature>
<comment type="miscellaneous">
    <text evidence="1">Reaction mechanism of ThiL seems to utilize a direct, inline transfer of the gamma-phosphate of ATP to TMP rather than a phosphorylated enzyme intermediate.</text>
</comment>
<dbReference type="Pfam" id="PF00586">
    <property type="entry name" value="AIRS"/>
    <property type="match status" value="1"/>
</dbReference>
<accession>A9B9I0</accession>
<dbReference type="InterPro" id="IPR036921">
    <property type="entry name" value="PurM-like_N_sf"/>
</dbReference>